<dbReference type="InterPro" id="IPR026904">
    <property type="entry name" value="MnmG_C"/>
</dbReference>
<sequence>QINGTSGYEEAAAQGLVAGINAVRLIRDEESFVPRRAESYIGVLLDDLVTKGTDEPYRMFTSRAEYRLILRQDNADERLTHYGVTFGLVEKKVLQMVEKRRQAVLDAIQRLESRHFNSDRVNPILSSRSSSPVAGGASAYQLLKRPEIRGQDLGGLIQGFDPEILSRVEIEAKYGGYIKRQLAQVARMSELESKPVPESIDYARVPGLSNEAKQKLARVKPASIGQATRVQGVTPADISVLLIEIKRKEASR</sequence>
<keyword evidence="6" id="KW-0520">NAD</keyword>
<comment type="similarity">
    <text evidence="2">Belongs to the MnmG family.</text>
</comment>
<accession>A0A0S7WFU6</accession>
<dbReference type="PANTHER" id="PTHR11806:SF0">
    <property type="entry name" value="PROTEIN MTO1 HOMOLOG, MITOCHONDRIAL"/>
    <property type="match status" value="1"/>
</dbReference>
<dbReference type="EMBL" id="LIZT01000078">
    <property type="protein sequence ID" value="KPJ49037.1"/>
    <property type="molecule type" value="Genomic_DNA"/>
</dbReference>
<dbReference type="PANTHER" id="PTHR11806">
    <property type="entry name" value="GLUCOSE INHIBITED DIVISION PROTEIN A"/>
    <property type="match status" value="1"/>
</dbReference>
<comment type="subunit">
    <text evidence="7">Homodimer. Heterotetramer of two MnmE and two MnmG subunits.</text>
</comment>
<gene>
    <name evidence="9" type="ORF">AMJ40_06425</name>
</gene>
<dbReference type="InterPro" id="IPR002218">
    <property type="entry name" value="MnmG-rel"/>
</dbReference>
<evidence type="ECO:0000256" key="2">
    <source>
        <dbReference type="ARBA" id="ARBA00007653"/>
    </source>
</evidence>
<dbReference type="PATRIC" id="fig|1703771.3.peg.633"/>
<reference evidence="9 10" key="1">
    <citation type="journal article" date="2015" name="Microbiome">
        <title>Genomic resolution of linkages in carbon, nitrogen, and sulfur cycling among widespread estuary sediment bacteria.</title>
        <authorList>
            <person name="Baker B.J."/>
            <person name="Lazar C.S."/>
            <person name="Teske A.P."/>
            <person name="Dick G.J."/>
        </authorList>
    </citation>
    <scope>NUCLEOTIDE SEQUENCE [LARGE SCALE GENOMIC DNA]</scope>
    <source>
        <strain evidence="9">DG_26</strain>
    </source>
</reference>
<dbReference type="FunFam" id="1.10.150.570:FF:000001">
    <property type="entry name" value="tRNA uridine 5-carboxymethylaminomethyl modification enzyme MnmG"/>
    <property type="match status" value="1"/>
</dbReference>
<dbReference type="InterPro" id="IPR047001">
    <property type="entry name" value="MnmG_C_subdom"/>
</dbReference>
<dbReference type="InterPro" id="IPR044920">
    <property type="entry name" value="MnmG_C_subdom_sf"/>
</dbReference>
<keyword evidence="4" id="KW-0819">tRNA processing</keyword>
<dbReference type="GO" id="GO:0002098">
    <property type="term" value="P:tRNA wobble uridine modification"/>
    <property type="evidence" value="ECO:0007669"/>
    <property type="project" value="TreeGrafter"/>
</dbReference>
<dbReference type="SMART" id="SM01228">
    <property type="entry name" value="GIDA_assoc_3"/>
    <property type="match status" value="1"/>
</dbReference>
<feature type="domain" description="tRNA uridine 5-carboxymethylaminomethyl modification enzyme C-terminal subdomain" evidence="8">
    <location>
        <begin position="172"/>
        <end position="243"/>
    </location>
</feature>
<evidence type="ECO:0000256" key="6">
    <source>
        <dbReference type="ARBA" id="ARBA00023027"/>
    </source>
</evidence>
<keyword evidence="5" id="KW-0274">FAD</keyword>
<dbReference type="GO" id="GO:0030488">
    <property type="term" value="P:tRNA methylation"/>
    <property type="evidence" value="ECO:0007669"/>
    <property type="project" value="TreeGrafter"/>
</dbReference>
<dbReference type="Pfam" id="PF13932">
    <property type="entry name" value="SAM_GIDA_C"/>
    <property type="match status" value="1"/>
</dbReference>
<dbReference type="Gene3D" id="1.10.150.570">
    <property type="entry name" value="GidA associated domain, C-terminal subdomain"/>
    <property type="match status" value="1"/>
</dbReference>
<proteinExistence type="inferred from homology"/>
<dbReference type="AlphaFoldDB" id="A0A0S7WFU6"/>
<keyword evidence="3" id="KW-0285">Flavoprotein</keyword>
<evidence type="ECO:0000259" key="8">
    <source>
        <dbReference type="SMART" id="SM01228"/>
    </source>
</evidence>
<evidence type="ECO:0000256" key="7">
    <source>
        <dbReference type="ARBA" id="ARBA00025948"/>
    </source>
</evidence>
<dbReference type="InterPro" id="IPR049312">
    <property type="entry name" value="GIDA_C_N"/>
</dbReference>
<comment type="cofactor">
    <cofactor evidence="1">
        <name>FAD</name>
        <dbReference type="ChEBI" id="CHEBI:57692"/>
    </cofactor>
</comment>
<evidence type="ECO:0000256" key="5">
    <source>
        <dbReference type="ARBA" id="ARBA00022827"/>
    </source>
</evidence>
<dbReference type="Pfam" id="PF01134">
    <property type="entry name" value="GIDA"/>
    <property type="match status" value="1"/>
</dbReference>
<name>A0A0S7WFU6_UNCT6</name>
<dbReference type="Gene3D" id="3.50.50.60">
    <property type="entry name" value="FAD/NAD(P)-binding domain"/>
    <property type="match status" value="1"/>
</dbReference>
<evidence type="ECO:0000256" key="4">
    <source>
        <dbReference type="ARBA" id="ARBA00022694"/>
    </source>
</evidence>
<dbReference type="Gene3D" id="1.10.10.1800">
    <property type="entry name" value="tRNA uridine 5-carboxymethylaminomethyl modification enzyme MnmG/GidA"/>
    <property type="match status" value="1"/>
</dbReference>
<dbReference type="GO" id="GO:0050660">
    <property type="term" value="F:flavin adenine dinucleotide binding"/>
    <property type="evidence" value="ECO:0007669"/>
    <property type="project" value="InterPro"/>
</dbReference>
<dbReference type="Pfam" id="PF21680">
    <property type="entry name" value="GIDA_C_1st"/>
    <property type="match status" value="1"/>
</dbReference>
<dbReference type="InterPro" id="IPR040131">
    <property type="entry name" value="MnmG_N"/>
</dbReference>
<comment type="caution">
    <text evidence="9">The sequence shown here is derived from an EMBL/GenBank/DDBJ whole genome shotgun (WGS) entry which is preliminary data.</text>
</comment>
<evidence type="ECO:0000313" key="10">
    <source>
        <dbReference type="Proteomes" id="UP000051124"/>
    </source>
</evidence>
<feature type="non-terminal residue" evidence="9">
    <location>
        <position position="1"/>
    </location>
</feature>
<protein>
    <submittedName>
        <fullName evidence="9">tRNA uridine 5-carboxymethylaminomethyl modification protein</fullName>
    </submittedName>
</protein>
<evidence type="ECO:0000256" key="3">
    <source>
        <dbReference type="ARBA" id="ARBA00022630"/>
    </source>
</evidence>
<dbReference type="Proteomes" id="UP000051124">
    <property type="component" value="Unassembled WGS sequence"/>
</dbReference>
<dbReference type="GO" id="GO:0005829">
    <property type="term" value="C:cytosol"/>
    <property type="evidence" value="ECO:0007669"/>
    <property type="project" value="TreeGrafter"/>
</dbReference>
<dbReference type="InterPro" id="IPR036188">
    <property type="entry name" value="FAD/NAD-bd_sf"/>
</dbReference>
<evidence type="ECO:0000256" key="1">
    <source>
        <dbReference type="ARBA" id="ARBA00001974"/>
    </source>
</evidence>
<evidence type="ECO:0000313" key="9">
    <source>
        <dbReference type="EMBL" id="KPJ49037.1"/>
    </source>
</evidence>
<organism evidence="9 10">
    <name type="scientific">candidate division TA06 bacterium DG_26</name>
    <dbReference type="NCBI Taxonomy" id="1703771"/>
    <lineage>
        <taxon>Bacteria</taxon>
        <taxon>Bacteria division TA06</taxon>
    </lineage>
</organism>